<sequence length="262" mass="29711">MYLKLQTQSLPFPQSTITSPALPSIQRWSRPSETSYITTYSEFLSSITNAHLQHSFDEVSHVPGHPIICVRLPSAPVRTISSRPPISSLIFRTTPSQLSRDFAFQPLAHPNLSLMHSGVLRRLFTHGHCHAVNPATNITALFSIPSAHQAYLLTERPTTRPREPGSSSNTTLDETRSVVPSFRIASRVPSSRSAHIFIRFWFRTCGFSTHSPTRQQGSIYWGFFYWRLHLPFASSLLTPFAFLLRLLHHRRPQITPRLTCAI</sequence>
<keyword evidence="1" id="KW-0812">Transmembrane</keyword>
<evidence type="ECO:0000256" key="1">
    <source>
        <dbReference type="SAM" id="Phobius"/>
    </source>
</evidence>
<name>A0AAD7NSG5_9AGAR</name>
<dbReference type="Proteomes" id="UP001215280">
    <property type="component" value="Unassembled WGS sequence"/>
</dbReference>
<keyword evidence="3" id="KW-1185">Reference proteome</keyword>
<keyword evidence="1" id="KW-1133">Transmembrane helix</keyword>
<feature type="transmembrane region" description="Helical" evidence="1">
    <location>
        <begin position="224"/>
        <end position="247"/>
    </location>
</feature>
<comment type="caution">
    <text evidence="2">The sequence shown here is derived from an EMBL/GenBank/DDBJ whole genome shotgun (WGS) entry which is preliminary data.</text>
</comment>
<keyword evidence="1" id="KW-0472">Membrane</keyword>
<accession>A0AAD7NSG5</accession>
<protein>
    <submittedName>
        <fullName evidence="2">Uncharacterized protein</fullName>
    </submittedName>
</protein>
<dbReference type="AlphaFoldDB" id="A0AAD7NSG5"/>
<evidence type="ECO:0000313" key="2">
    <source>
        <dbReference type="EMBL" id="KAJ7772732.1"/>
    </source>
</evidence>
<dbReference type="EMBL" id="JARJLG010000019">
    <property type="protein sequence ID" value="KAJ7772732.1"/>
    <property type="molecule type" value="Genomic_DNA"/>
</dbReference>
<proteinExistence type="predicted"/>
<gene>
    <name evidence="2" type="ORF">DFH07DRAFT_803065</name>
</gene>
<evidence type="ECO:0000313" key="3">
    <source>
        <dbReference type="Proteomes" id="UP001215280"/>
    </source>
</evidence>
<organism evidence="2 3">
    <name type="scientific">Mycena maculata</name>
    <dbReference type="NCBI Taxonomy" id="230809"/>
    <lineage>
        <taxon>Eukaryota</taxon>
        <taxon>Fungi</taxon>
        <taxon>Dikarya</taxon>
        <taxon>Basidiomycota</taxon>
        <taxon>Agaricomycotina</taxon>
        <taxon>Agaricomycetes</taxon>
        <taxon>Agaricomycetidae</taxon>
        <taxon>Agaricales</taxon>
        <taxon>Marasmiineae</taxon>
        <taxon>Mycenaceae</taxon>
        <taxon>Mycena</taxon>
    </lineage>
</organism>
<reference evidence="2" key="1">
    <citation type="submission" date="2023-03" db="EMBL/GenBank/DDBJ databases">
        <title>Massive genome expansion in bonnet fungi (Mycena s.s.) driven by repeated elements and novel gene families across ecological guilds.</title>
        <authorList>
            <consortium name="Lawrence Berkeley National Laboratory"/>
            <person name="Harder C.B."/>
            <person name="Miyauchi S."/>
            <person name="Viragh M."/>
            <person name="Kuo A."/>
            <person name="Thoen E."/>
            <person name="Andreopoulos B."/>
            <person name="Lu D."/>
            <person name="Skrede I."/>
            <person name="Drula E."/>
            <person name="Henrissat B."/>
            <person name="Morin E."/>
            <person name="Kohler A."/>
            <person name="Barry K."/>
            <person name="LaButti K."/>
            <person name="Morin E."/>
            <person name="Salamov A."/>
            <person name="Lipzen A."/>
            <person name="Mereny Z."/>
            <person name="Hegedus B."/>
            <person name="Baldrian P."/>
            <person name="Stursova M."/>
            <person name="Weitz H."/>
            <person name="Taylor A."/>
            <person name="Grigoriev I.V."/>
            <person name="Nagy L.G."/>
            <person name="Martin F."/>
            <person name="Kauserud H."/>
        </authorList>
    </citation>
    <scope>NUCLEOTIDE SEQUENCE</scope>
    <source>
        <strain evidence="2">CBHHK188m</strain>
    </source>
</reference>